<gene>
    <name evidence="3" type="ORF">GCM10009850_085720</name>
</gene>
<protein>
    <submittedName>
        <fullName evidence="3">Helix-turn-helix transcriptional regulator</fullName>
    </submittedName>
</protein>
<dbReference type="InterPro" id="IPR005149">
    <property type="entry name" value="Tscrpt_reg_PadR_N"/>
</dbReference>
<evidence type="ECO:0000259" key="2">
    <source>
        <dbReference type="Pfam" id="PF10400"/>
    </source>
</evidence>
<dbReference type="Proteomes" id="UP001499843">
    <property type="component" value="Unassembled WGS sequence"/>
</dbReference>
<dbReference type="InterPro" id="IPR018309">
    <property type="entry name" value="Tscrpt_reg_PadR_C"/>
</dbReference>
<dbReference type="SUPFAM" id="SSF46785">
    <property type="entry name" value="Winged helix' DNA-binding domain"/>
    <property type="match status" value="1"/>
</dbReference>
<proteinExistence type="predicted"/>
<evidence type="ECO:0000259" key="1">
    <source>
        <dbReference type="Pfam" id="PF03551"/>
    </source>
</evidence>
<dbReference type="Gene3D" id="1.10.10.10">
    <property type="entry name" value="Winged helix-like DNA-binding domain superfamily/Winged helix DNA-binding domain"/>
    <property type="match status" value="1"/>
</dbReference>
<dbReference type="Pfam" id="PF10400">
    <property type="entry name" value="Vir_act_alpha_C"/>
    <property type="match status" value="1"/>
</dbReference>
<dbReference type="Pfam" id="PF03551">
    <property type="entry name" value="PadR"/>
    <property type="match status" value="1"/>
</dbReference>
<dbReference type="EMBL" id="BAAAQX010000030">
    <property type="protein sequence ID" value="GAA2213110.1"/>
    <property type="molecule type" value="Genomic_DNA"/>
</dbReference>
<evidence type="ECO:0000313" key="4">
    <source>
        <dbReference type="Proteomes" id="UP001499843"/>
    </source>
</evidence>
<dbReference type="PANTHER" id="PTHR43252:SF6">
    <property type="entry name" value="NEGATIVE TRANSCRIPTION REGULATOR PADR"/>
    <property type="match status" value="1"/>
</dbReference>
<dbReference type="Gene3D" id="6.10.140.190">
    <property type="match status" value="1"/>
</dbReference>
<dbReference type="InterPro" id="IPR036388">
    <property type="entry name" value="WH-like_DNA-bd_sf"/>
</dbReference>
<name>A0ABN3CUH3_9ACTN</name>
<keyword evidence="4" id="KW-1185">Reference proteome</keyword>
<accession>A0ABN3CUH3</accession>
<organism evidence="3 4">
    <name type="scientific">Nonomuraea monospora</name>
    <dbReference type="NCBI Taxonomy" id="568818"/>
    <lineage>
        <taxon>Bacteria</taxon>
        <taxon>Bacillati</taxon>
        <taxon>Actinomycetota</taxon>
        <taxon>Actinomycetes</taxon>
        <taxon>Streptosporangiales</taxon>
        <taxon>Streptosporangiaceae</taxon>
        <taxon>Nonomuraea</taxon>
    </lineage>
</organism>
<evidence type="ECO:0000313" key="3">
    <source>
        <dbReference type="EMBL" id="GAA2213110.1"/>
    </source>
</evidence>
<dbReference type="PANTHER" id="PTHR43252">
    <property type="entry name" value="TRANSCRIPTIONAL REGULATOR YQJI"/>
    <property type="match status" value="1"/>
</dbReference>
<dbReference type="InterPro" id="IPR036390">
    <property type="entry name" value="WH_DNA-bd_sf"/>
</dbReference>
<comment type="caution">
    <text evidence="3">The sequence shown here is derived from an EMBL/GenBank/DDBJ whole genome shotgun (WGS) entry which is preliminary data.</text>
</comment>
<feature type="domain" description="Transcription regulator PadR C-terminal" evidence="2">
    <location>
        <begin position="83"/>
        <end position="163"/>
    </location>
</feature>
<feature type="domain" description="Transcription regulator PadR N-terminal" evidence="1">
    <location>
        <begin position="1"/>
        <end position="71"/>
    </location>
</feature>
<sequence>MLGLLSEGPASGYDLMKTFDVSLANVWPATQSQLYSELGKLAEAGLVSVVAEGPRGRKEYAITEEGLAELRRWVTDVEPTKVMRSDMLLRVFFLAQVSPEQAREYLRRKADEAVESLEHLKSIREFVESGTDNLSVYGRLAMEYGLRLAAAQKEWADWAVERIH</sequence>
<reference evidence="3 4" key="1">
    <citation type="journal article" date="2019" name="Int. J. Syst. Evol. Microbiol.">
        <title>The Global Catalogue of Microorganisms (GCM) 10K type strain sequencing project: providing services to taxonomists for standard genome sequencing and annotation.</title>
        <authorList>
            <consortium name="The Broad Institute Genomics Platform"/>
            <consortium name="The Broad Institute Genome Sequencing Center for Infectious Disease"/>
            <person name="Wu L."/>
            <person name="Ma J."/>
        </authorList>
    </citation>
    <scope>NUCLEOTIDE SEQUENCE [LARGE SCALE GENOMIC DNA]</scope>
    <source>
        <strain evidence="3 4">JCM 16114</strain>
    </source>
</reference>